<comment type="similarity">
    <text evidence="1 5">Belongs to the carbamate kinase family.</text>
</comment>
<name>A0A4R5MB23_9BURK</name>
<sequence>MKIVAALGGNALNRRGEPITSQNLRKNVRETVKPLADLALEHDLILTHGNGPQVGLLALQNLAYEEVQAYPLDVLGAETQGMLGYVLGQELLNALKLKKEMATILTTTAVAADDPAFAHPTKFVGPVYKEDTARALAAEHGWTIAQDGDWWRRVVPSPEPLHIRQAGTIKKLSEMGLIVVCVGGGGVPVIADYEQATLTGVEAVIDKDLASAVLARDADADLFLLLTEADAVYLDWGTPEQRAIKRATVDQLAQYGFAEGSMGPKVDAARRFVAGGQGEAVIGSLSKLPEILAGTSGTRIVRDGEMEIYA</sequence>
<evidence type="ECO:0000256" key="5">
    <source>
        <dbReference type="PIRNR" id="PIRNR000723"/>
    </source>
</evidence>
<dbReference type="GO" id="GO:0008804">
    <property type="term" value="F:carbamate kinase activity"/>
    <property type="evidence" value="ECO:0007669"/>
    <property type="project" value="UniProtKB-UniRule"/>
</dbReference>
<gene>
    <name evidence="7" type="primary">arcC</name>
    <name evidence="7" type="ORF">EYW47_13110</name>
</gene>
<dbReference type="InterPro" id="IPR003964">
    <property type="entry name" value="Carb_kinase"/>
</dbReference>
<evidence type="ECO:0000256" key="2">
    <source>
        <dbReference type="ARBA" id="ARBA00022679"/>
    </source>
</evidence>
<dbReference type="Pfam" id="PF00696">
    <property type="entry name" value="AA_kinase"/>
    <property type="match status" value="1"/>
</dbReference>
<evidence type="ECO:0000256" key="1">
    <source>
        <dbReference type="ARBA" id="ARBA00011066"/>
    </source>
</evidence>
<protein>
    <recommendedName>
        <fullName evidence="4 5">Carbamate kinase</fullName>
    </recommendedName>
</protein>
<dbReference type="PIRSF" id="PIRSF000723">
    <property type="entry name" value="Carbamate_kin"/>
    <property type="match status" value="1"/>
</dbReference>
<keyword evidence="2 5" id="KW-0808">Transferase</keyword>
<reference evidence="7 8" key="1">
    <citation type="submission" date="2019-03" db="EMBL/GenBank/DDBJ databases">
        <title>Paraburkholderia sp. 4M-K11, isolated from subtropical forest soil.</title>
        <authorList>
            <person name="Gao Z.-H."/>
            <person name="Qiu L.-H."/>
        </authorList>
    </citation>
    <scope>NUCLEOTIDE SEQUENCE [LARGE SCALE GENOMIC DNA]</scope>
    <source>
        <strain evidence="7 8">4M-K11</strain>
    </source>
</reference>
<dbReference type="FunFam" id="3.40.1160.10:FF:000007">
    <property type="entry name" value="Carbamate kinase"/>
    <property type="match status" value="1"/>
</dbReference>
<keyword evidence="8" id="KW-1185">Reference proteome</keyword>
<dbReference type="InterPro" id="IPR036393">
    <property type="entry name" value="AceGlu_kinase-like_sf"/>
</dbReference>
<dbReference type="SUPFAM" id="SSF53633">
    <property type="entry name" value="Carbamate kinase-like"/>
    <property type="match status" value="1"/>
</dbReference>
<dbReference type="NCBIfam" id="NF009008">
    <property type="entry name" value="PRK12354.1"/>
    <property type="match status" value="1"/>
</dbReference>
<dbReference type="CDD" id="cd04235">
    <property type="entry name" value="AAK_CK"/>
    <property type="match status" value="1"/>
</dbReference>
<dbReference type="GO" id="GO:0019546">
    <property type="term" value="P:L-arginine deiminase pathway"/>
    <property type="evidence" value="ECO:0007669"/>
    <property type="project" value="TreeGrafter"/>
</dbReference>
<evidence type="ECO:0000256" key="4">
    <source>
        <dbReference type="NCBIfam" id="TIGR00746"/>
    </source>
</evidence>
<dbReference type="GO" id="GO:0005829">
    <property type="term" value="C:cytosol"/>
    <property type="evidence" value="ECO:0007669"/>
    <property type="project" value="TreeGrafter"/>
</dbReference>
<evidence type="ECO:0000313" key="8">
    <source>
        <dbReference type="Proteomes" id="UP000295722"/>
    </source>
</evidence>
<dbReference type="PANTHER" id="PTHR30409">
    <property type="entry name" value="CARBAMATE KINASE"/>
    <property type="match status" value="1"/>
</dbReference>
<evidence type="ECO:0000256" key="3">
    <source>
        <dbReference type="ARBA" id="ARBA00022777"/>
    </source>
</evidence>
<dbReference type="OrthoDB" id="9766717at2"/>
<dbReference type="Gene3D" id="3.40.1160.10">
    <property type="entry name" value="Acetylglutamate kinase-like"/>
    <property type="match status" value="1"/>
</dbReference>
<dbReference type="PANTHER" id="PTHR30409:SF1">
    <property type="entry name" value="CARBAMATE KINASE-RELATED"/>
    <property type="match status" value="1"/>
</dbReference>
<proteinExistence type="inferred from homology"/>
<evidence type="ECO:0000313" key="7">
    <source>
        <dbReference type="EMBL" id="TDG23666.1"/>
    </source>
</evidence>
<keyword evidence="3 5" id="KW-0418">Kinase</keyword>
<dbReference type="NCBIfam" id="TIGR00746">
    <property type="entry name" value="arcC"/>
    <property type="match status" value="1"/>
</dbReference>
<evidence type="ECO:0000259" key="6">
    <source>
        <dbReference type="Pfam" id="PF00696"/>
    </source>
</evidence>
<dbReference type="RefSeq" id="WP_133195267.1">
    <property type="nucleotide sequence ID" value="NZ_JBHUCW010000006.1"/>
</dbReference>
<accession>A0A4R5MB23</accession>
<dbReference type="InterPro" id="IPR001048">
    <property type="entry name" value="Asp/Glu/Uridylate_kinase"/>
</dbReference>
<dbReference type="Proteomes" id="UP000295722">
    <property type="component" value="Unassembled WGS sequence"/>
</dbReference>
<dbReference type="PRINTS" id="PR01469">
    <property type="entry name" value="CARBMTKINASE"/>
</dbReference>
<dbReference type="EMBL" id="SMRP01000005">
    <property type="protein sequence ID" value="TDG23666.1"/>
    <property type="molecule type" value="Genomic_DNA"/>
</dbReference>
<feature type="domain" description="Aspartate/glutamate/uridylate kinase" evidence="6">
    <location>
        <begin position="1"/>
        <end position="283"/>
    </location>
</feature>
<organism evidence="7 8">
    <name type="scientific">Paraburkholderia silviterrae</name>
    <dbReference type="NCBI Taxonomy" id="2528715"/>
    <lineage>
        <taxon>Bacteria</taxon>
        <taxon>Pseudomonadati</taxon>
        <taxon>Pseudomonadota</taxon>
        <taxon>Betaproteobacteria</taxon>
        <taxon>Burkholderiales</taxon>
        <taxon>Burkholderiaceae</taxon>
        <taxon>Paraburkholderia</taxon>
    </lineage>
</organism>
<comment type="caution">
    <text evidence="7">The sequence shown here is derived from an EMBL/GenBank/DDBJ whole genome shotgun (WGS) entry which is preliminary data.</text>
</comment>
<dbReference type="AlphaFoldDB" id="A0A4R5MB23"/>